<dbReference type="InterPro" id="IPR002925">
    <property type="entry name" value="Dienelactn_hydro"/>
</dbReference>
<proteinExistence type="predicted"/>
<reference evidence="2" key="1">
    <citation type="submission" date="2021-02" db="EMBL/GenBank/DDBJ databases">
        <title>The CRISPR/cas machinery reduction and long-range gene transfer in the hot spring cyanobacterium Synechococcus.</title>
        <authorList>
            <person name="Dvorak P."/>
            <person name="Jahodarova E."/>
            <person name="Hasler P."/>
            <person name="Poulickova A."/>
        </authorList>
    </citation>
    <scope>NUCLEOTIDE SEQUENCE</scope>
    <source>
        <strain evidence="2">Rupite</strain>
    </source>
</reference>
<dbReference type="PANTHER" id="PTHR46623">
    <property type="entry name" value="CARBOXYMETHYLENEBUTENOLIDASE-RELATED"/>
    <property type="match status" value="1"/>
</dbReference>
<protein>
    <submittedName>
        <fullName evidence="2">Dienelactone hydrolase family protein</fullName>
    </submittedName>
</protein>
<dbReference type="Pfam" id="PF01738">
    <property type="entry name" value="DLH"/>
    <property type="match status" value="1"/>
</dbReference>
<keyword evidence="2" id="KW-0378">Hydrolase</keyword>
<dbReference type="RefSeq" id="WP_244352056.1">
    <property type="nucleotide sequence ID" value="NZ_JAFIRA010000041.1"/>
</dbReference>
<dbReference type="InterPro" id="IPR029058">
    <property type="entry name" value="AB_hydrolase_fold"/>
</dbReference>
<evidence type="ECO:0000313" key="3">
    <source>
        <dbReference type="Proteomes" id="UP000830835"/>
    </source>
</evidence>
<name>A0ABT0CDV0_THEVL</name>
<comment type="caution">
    <text evidence="2">The sequence shown here is derived from an EMBL/GenBank/DDBJ whole genome shotgun (WGS) entry which is preliminary data.</text>
</comment>
<evidence type="ECO:0000313" key="2">
    <source>
        <dbReference type="EMBL" id="MCJ2543964.1"/>
    </source>
</evidence>
<dbReference type="InterPro" id="IPR051049">
    <property type="entry name" value="Dienelactone_hydrolase-like"/>
</dbReference>
<accession>A0ABT0CDV0</accession>
<gene>
    <name evidence="2" type="ORF">JX360_13810</name>
</gene>
<feature type="domain" description="Dienelactone hydrolase" evidence="1">
    <location>
        <begin position="61"/>
        <end position="283"/>
    </location>
</feature>
<evidence type="ECO:0000259" key="1">
    <source>
        <dbReference type="Pfam" id="PF01738"/>
    </source>
</evidence>
<dbReference type="Gene3D" id="3.40.50.1820">
    <property type="entry name" value="alpha/beta hydrolase"/>
    <property type="match status" value="1"/>
</dbReference>
<dbReference type="EMBL" id="JAFIRA010000041">
    <property type="protein sequence ID" value="MCJ2543964.1"/>
    <property type="molecule type" value="Genomic_DNA"/>
</dbReference>
<keyword evidence="3" id="KW-1185">Reference proteome</keyword>
<dbReference type="PANTHER" id="PTHR46623:SF6">
    <property type="entry name" value="ALPHA_BETA-HYDROLASES SUPERFAMILY PROTEIN"/>
    <property type="match status" value="1"/>
</dbReference>
<dbReference type="Proteomes" id="UP000830835">
    <property type="component" value="Unassembled WGS sequence"/>
</dbReference>
<dbReference type="GO" id="GO:0016787">
    <property type="term" value="F:hydrolase activity"/>
    <property type="evidence" value="ECO:0007669"/>
    <property type="project" value="UniProtKB-KW"/>
</dbReference>
<sequence length="286" mass="31106">MYAEQPKWLSPTHLKRRQFVVASVSAGFALAVQPISAQTITTDSEGLEAGPITMPTSDGEIPGYSAKPMGSGPFPLVLVVQEIFGVHEHIQDICRRLAKLGYVAVAPELFYRQGDVSQLQSFEEIRAIVSRVPDAQVMADLDAAVDWAMGNASADPERLGITGFCWGGRITWLYAAHQPNLKAGVAWYGRLVGDATELTPTHPVDVAASLNAPVLGLYGGEDTGIPLETVEQMKAALEAAGDPSQFVIYPDAPHAFFADYRPSYRPEAARDAWERLQAWFREHGVV</sequence>
<organism evidence="2 3">
    <name type="scientific">Thermostichus vulcanus str. 'Rupite'</name>
    <dbReference type="NCBI Taxonomy" id="2813851"/>
    <lineage>
        <taxon>Bacteria</taxon>
        <taxon>Bacillati</taxon>
        <taxon>Cyanobacteriota</taxon>
        <taxon>Cyanophyceae</taxon>
        <taxon>Thermostichales</taxon>
        <taxon>Thermostichaceae</taxon>
        <taxon>Thermostichus</taxon>
    </lineage>
</organism>
<dbReference type="SUPFAM" id="SSF53474">
    <property type="entry name" value="alpha/beta-Hydrolases"/>
    <property type="match status" value="1"/>
</dbReference>